<dbReference type="PANTHER" id="PTHR21646:SF27">
    <property type="entry name" value="UBIQUITIN CARBOXYL-TERMINAL HYDROLASE 8"/>
    <property type="match status" value="1"/>
</dbReference>
<dbReference type="Pfam" id="PF00443">
    <property type="entry name" value="UCH"/>
    <property type="match status" value="1"/>
</dbReference>
<name>A0ABS2YTP0_POLSE</name>
<dbReference type="PROSITE" id="PS50206">
    <property type="entry name" value="RHODANESE_3"/>
    <property type="match status" value="1"/>
</dbReference>
<dbReference type="PROSITE" id="PS00973">
    <property type="entry name" value="USP_2"/>
    <property type="match status" value="1"/>
</dbReference>
<feature type="region of interest" description="Disordered" evidence="5">
    <location>
        <begin position="493"/>
        <end position="611"/>
    </location>
</feature>
<dbReference type="Gene3D" id="1.20.58.80">
    <property type="entry name" value="Phosphotransferase system, lactose/cellobiose-type IIA subunit"/>
    <property type="match status" value="1"/>
</dbReference>
<dbReference type="InterPro" id="IPR048498">
    <property type="entry name" value="WW_USP8"/>
</dbReference>
<feature type="compositionally biased region" description="Polar residues" evidence="5">
    <location>
        <begin position="435"/>
        <end position="447"/>
    </location>
</feature>
<dbReference type="InterPro" id="IPR001394">
    <property type="entry name" value="Peptidase_C19_UCH"/>
</dbReference>
<feature type="compositionally biased region" description="Low complexity" evidence="5">
    <location>
        <begin position="400"/>
        <end position="411"/>
    </location>
</feature>
<evidence type="ECO:0000313" key="9">
    <source>
        <dbReference type="Proteomes" id="UP001166052"/>
    </source>
</evidence>
<evidence type="ECO:0000256" key="5">
    <source>
        <dbReference type="SAM" id="MobiDB-lite"/>
    </source>
</evidence>
<dbReference type="Gene3D" id="3.90.70.10">
    <property type="entry name" value="Cysteine proteinases"/>
    <property type="match status" value="1"/>
</dbReference>
<evidence type="ECO:0000256" key="3">
    <source>
        <dbReference type="ARBA" id="ARBA00012759"/>
    </source>
</evidence>
<feature type="region of interest" description="Disordered" evidence="5">
    <location>
        <begin position="424"/>
        <end position="476"/>
    </location>
</feature>
<dbReference type="SUPFAM" id="SSF54001">
    <property type="entry name" value="Cysteine proteinases"/>
    <property type="match status" value="1"/>
</dbReference>
<evidence type="ECO:0000256" key="4">
    <source>
        <dbReference type="ARBA" id="ARBA00022801"/>
    </source>
</evidence>
<dbReference type="PANTHER" id="PTHR21646">
    <property type="entry name" value="UBIQUITIN CARBOXYL-TERMINAL HYDROLASE"/>
    <property type="match status" value="1"/>
</dbReference>
<comment type="caution">
    <text evidence="8">The sequence shown here is derived from an EMBL/GenBank/DDBJ whole genome shotgun (WGS) entry which is preliminary data.</text>
</comment>
<evidence type="ECO:0000259" key="7">
    <source>
        <dbReference type="PROSITE" id="PS50235"/>
    </source>
</evidence>
<sequence>MPAVSSGLKELYLSTSLGELNKKAEVKPDKISTRSYVQSACKIFKAAEECRLDRDEEKAYVFYMKFLSVYDLIKKRPDFKQQQDYVMSMLGPTSFKKAIEEAEKLSDSLKLRYEEAEVRKKLEERERQEEKKKKLEKSKTEEKEPAKGALKENGDVKKDKKIKLQQKDLKDGQNKTSKDSVSPAAITAKKLFEILNDQNIAVIIMDARSQKDYQESQIQVPTQKIISVPEDIIKPGITVNQIEANLPSESREQWKKRGLADYVVLLDWFSSAKDLKLGTTLQSLKDALFKWDSQTILRSEPLVLEGGYESWLLCYPMYTSNAKIKPPKQQRTETIVVSLNFSYPSLEEPPVQVSIEPEHPVEVNGKITCDETELQVEDSEETKQPAKNIPEQNQVESPISSAKSESEAVSKTVVTTKIIPQIDRTKKPSVKIPNGTKSGTAAASTDQKNIHNGPVVPDRSVKPSFDISSSLTDEEKNQIQLETASLIEKAKKEQELRKREKNVQEEQQKERERQEQKEKLEQEEREIKQKEEKEHKETMERKRLEKLEAEKAELEKKLKEDQEKGRSSEMAQVNKGSRESSPDIMASHETKRETLNRARSEEMGRTVPGLPDGWMKFLDTVTGTFRYYHSPTNMVHLYPPEMSVSATPPSTPPTLKPKQQPQVELEKEHSKLKRSYSSPDITQAILEEGKKKVIVTPTINRGTKPASFTTYTKTEITRPTATQIRNLNPVFGGLGAALTGLRNLGNTCYMNSILQCLCNTPRLAEYFNKNYYQEDINRQVVSNILGHKGEVAEEFGVIMKALWSGQYRFISPRDFKFTIGKINDQFSGFDQQDSQELLLFLMDGLHEDLNKADNRKRYKEETNDHLDDYKAADLAWSKHKMLNESIIVALFQGQFKSTVQCLTCHKKSRTFEAFMYLSLPLASSNKCSLQECLKLFSKEEKLTDNNKVLCSHCKTRRDSTKKIEIWKLPPILLVHLKRFSYDGRWKQKLQTSVDFPLENLDLSQYVIGPKSNLKKYSLYGVSNHYGGLDGGHYTAYCKNAIKQRWHKFDDHEVSDISTSSVKSSAAYILFYTSLDFRVSEIAT</sequence>
<dbReference type="PROSITE" id="PS00972">
    <property type="entry name" value="USP_1"/>
    <property type="match status" value="1"/>
</dbReference>
<dbReference type="Gene3D" id="3.40.250.10">
    <property type="entry name" value="Rhodanese-like domain"/>
    <property type="match status" value="1"/>
</dbReference>
<dbReference type="InterPro" id="IPR001763">
    <property type="entry name" value="Rhodanese-like_dom"/>
</dbReference>
<dbReference type="InterPro" id="IPR018200">
    <property type="entry name" value="USP_CS"/>
</dbReference>
<feature type="non-terminal residue" evidence="8">
    <location>
        <position position="1083"/>
    </location>
</feature>
<evidence type="ECO:0000256" key="1">
    <source>
        <dbReference type="ARBA" id="ARBA00000707"/>
    </source>
</evidence>
<dbReference type="InterPro" id="IPR015063">
    <property type="entry name" value="USP8_dimer"/>
</dbReference>
<keyword evidence="9" id="KW-1185">Reference proteome</keyword>
<feature type="region of interest" description="Disordered" evidence="5">
    <location>
        <begin position="121"/>
        <end position="157"/>
    </location>
</feature>
<evidence type="ECO:0000313" key="8">
    <source>
        <dbReference type="EMBL" id="MBN3290131.1"/>
    </source>
</evidence>
<protein>
    <recommendedName>
        <fullName evidence="3">ubiquitinyl hydrolase 1</fullName>
        <ecNumber evidence="3">3.4.19.12</ecNumber>
    </recommendedName>
</protein>
<feature type="region of interest" description="Disordered" evidence="5">
    <location>
        <begin position="373"/>
        <end position="412"/>
    </location>
</feature>
<dbReference type="EC" id="3.4.19.12" evidence="3"/>
<comment type="catalytic activity">
    <reaction evidence="1">
        <text>Thiol-dependent hydrolysis of ester, thioester, amide, peptide and isopeptide bonds formed by the C-terminal Gly of ubiquitin (a 76-residue protein attached to proteins as an intracellular targeting signal).</text>
        <dbReference type="EC" id="3.4.19.12"/>
    </reaction>
</comment>
<proteinExistence type="inferred from homology"/>
<accession>A0ABS2YTP0</accession>
<reference evidence="8" key="1">
    <citation type="journal article" date="2021" name="Cell">
        <title>Tracing the genetic footprints of vertebrate landing in non-teleost ray-finned fishes.</title>
        <authorList>
            <person name="Bi X."/>
            <person name="Wang K."/>
            <person name="Yang L."/>
            <person name="Pan H."/>
            <person name="Jiang H."/>
            <person name="Wei Q."/>
            <person name="Fang M."/>
            <person name="Yu H."/>
            <person name="Zhu C."/>
            <person name="Cai Y."/>
            <person name="He Y."/>
            <person name="Gan X."/>
            <person name="Zeng H."/>
            <person name="Yu D."/>
            <person name="Zhu Y."/>
            <person name="Jiang H."/>
            <person name="Qiu Q."/>
            <person name="Yang H."/>
            <person name="Zhang Y.E."/>
            <person name="Wang W."/>
            <person name="Zhu M."/>
            <person name="He S."/>
            <person name="Zhang G."/>
        </authorList>
    </citation>
    <scope>NUCLEOTIDE SEQUENCE</scope>
    <source>
        <strain evidence="8">Bchr_001</strain>
    </source>
</reference>
<dbReference type="SUPFAM" id="SSF52821">
    <property type="entry name" value="Rhodanese/Cell cycle control phosphatase"/>
    <property type="match status" value="1"/>
</dbReference>
<dbReference type="SUPFAM" id="SSF140856">
    <property type="entry name" value="USP8 N-terminal domain-like"/>
    <property type="match status" value="1"/>
</dbReference>
<dbReference type="PROSITE" id="PS50235">
    <property type="entry name" value="USP_3"/>
    <property type="match status" value="1"/>
</dbReference>
<dbReference type="GO" id="GO:0016787">
    <property type="term" value="F:hydrolase activity"/>
    <property type="evidence" value="ECO:0007669"/>
    <property type="project" value="UniProtKB-KW"/>
</dbReference>
<dbReference type="InterPro" id="IPR028889">
    <property type="entry name" value="USP"/>
</dbReference>
<dbReference type="InterPro" id="IPR038765">
    <property type="entry name" value="Papain-like_cys_pep_sf"/>
</dbReference>
<dbReference type="Pfam" id="PF08969">
    <property type="entry name" value="USP8_dimer"/>
    <property type="match status" value="1"/>
</dbReference>
<feature type="region of interest" description="Disordered" evidence="5">
    <location>
        <begin position="643"/>
        <end position="677"/>
    </location>
</feature>
<feature type="compositionally biased region" description="Polar residues" evidence="5">
    <location>
        <begin position="390"/>
        <end position="399"/>
    </location>
</feature>
<dbReference type="CDD" id="cd02674">
    <property type="entry name" value="Peptidase_C19R"/>
    <property type="match status" value="1"/>
</dbReference>
<feature type="non-terminal residue" evidence="8">
    <location>
        <position position="1"/>
    </location>
</feature>
<comment type="similarity">
    <text evidence="2">Belongs to the peptidase C19 family.</text>
</comment>
<feature type="compositionally biased region" description="Basic and acidic residues" evidence="5">
    <location>
        <begin position="576"/>
        <end position="604"/>
    </location>
</feature>
<dbReference type="InterPro" id="IPR050185">
    <property type="entry name" value="Ub_carboxyl-term_hydrolase"/>
</dbReference>
<evidence type="ECO:0000259" key="6">
    <source>
        <dbReference type="PROSITE" id="PS50206"/>
    </source>
</evidence>
<dbReference type="InterPro" id="IPR036873">
    <property type="entry name" value="Rhodanese-like_dom_sf"/>
</dbReference>
<feature type="domain" description="USP" evidence="7">
    <location>
        <begin position="739"/>
        <end position="1074"/>
    </location>
</feature>
<feature type="domain" description="Rhodanese" evidence="6">
    <location>
        <begin position="198"/>
        <end position="320"/>
    </location>
</feature>
<organism evidence="8 9">
    <name type="scientific">Polypterus senegalus</name>
    <name type="common">Senegal bichir</name>
    <dbReference type="NCBI Taxonomy" id="55291"/>
    <lineage>
        <taxon>Eukaryota</taxon>
        <taxon>Metazoa</taxon>
        <taxon>Chordata</taxon>
        <taxon>Craniata</taxon>
        <taxon>Vertebrata</taxon>
        <taxon>Euteleostomi</taxon>
        <taxon>Actinopterygii</taxon>
        <taxon>Polypteriformes</taxon>
        <taxon>Polypteridae</taxon>
        <taxon>Polypterus</taxon>
    </lineage>
</organism>
<evidence type="ECO:0000256" key="2">
    <source>
        <dbReference type="ARBA" id="ARBA00009085"/>
    </source>
</evidence>
<keyword evidence="4 8" id="KW-0378">Hydrolase</keyword>
<dbReference type="Pfam" id="PF20625">
    <property type="entry name" value="WW_USP8"/>
    <property type="match status" value="1"/>
</dbReference>
<dbReference type="EMBL" id="JAAWVN010006541">
    <property type="protein sequence ID" value="MBN3290131.1"/>
    <property type="molecule type" value="Genomic_DNA"/>
</dbReference>
<dbReference type="Proteomes" id="UP001166052">
    <property type="component" value="Unassembled WGS sequence"/>
</dbReference>
<gene>
    <name evidence="8" type="primary">Usp8</name>
    <name evidence="8" type="ORF">GTO92_0003472</name>
</gene>
<feature type="compositionally biased region" description="Basic and acidic residues" evidence="5">
    <location>
        <begin position="493"/>
        <end position="567"/>
    </location>
</feature>